<accession>A0A8H6VHZ4</accession>
<name>A0A8H6VHZ4_9PEZI</name>
<dbReference type="AlphaFoldDB" id="A0A8H6VHZ4"/>
<evidence type="ECO:0000256" key="2">
    <source>
        <dbReference type="SAM" id="SignalP"/>
    </source>
</evidence>
<keyword evidence="4" id="KW-1185">Reference proteome</keyword>
<proteinExistence type="predicted"/>
<dbReference type="Proteomes" id="UP000660729">
    <property type="component" value="Unassembled WGS sequence"/>
</dbReference>
<feature type="region of interest" description="Disordered" evidence="1">
    <location>
        <begin position="318"/>
        <end position="342"/>
    </location>
</feature>
<keyword evidence="2" id="KW-0732">Signal</keyword>
<gene>
    <name evidence="3" type="ORF">HII31_11319</name>
</gene>
<feature type="signal peptide" evidence="2">
    <location>
        <begin position="1"/>
        <end position="45"/>
    </location>
</feature>
<evidence type="ECO:0000256" key="1">
    <source>
        <dbReference type="SAM" id="MobiDB-lite"/>
    </source>
</evidence>
<dbReference type="EMBL" id="JABCIY010000229">
    <property type="protein sequence ID" value="KAF7187430.1"/>
    <property type="molecule type" value="Genomic_DNA"/>
</dbReference>
<evidence type="ECO:0000313" key="3">
    <source>
        <dbReference type="EMBL" id="KAF7187430.1"/>
    </source>
</evidence>
<reference evidence="3" key="1">
    <citation type="submission" date="2020-04" db="EMBL/GenBank/DDBJ databases">
        <title>Draft genome resource of the tomato pathogen Pseudocercospora fuligena.</title>
        <authorList>
            <person name="Zaccaron A."/>
        </authorList>
    </citation>
    <scope>NUCLEOTIDE SEQUENCE</scope>
    <source>
        <strain evidence="3">PF001</strain>
    </source>
</reference>
<feature type="chain" id="PRO_5034339936" evidence="2">
    <location>
        <begin position="46"/>
        <end position="481"/>
    </location>
</feature>
<feature type="region of interest" description="Disordered" evidence="1">
    <location>
        <begin position="271"/>
        <end position="293"/>
    </location>
</feature>
<organism evidence="3 4">
    <name type="scientific">Pseudocercospora fuligena</name>
    <dbReference type="NCBI Taxonomy" id="685502"/>
    <lineage>
        <taxon>Eukaryota</taxon>
        <taxon>Fungi</taxon>
        <taxon>Dikarya</taxon>
        <taxon>Ascomycota</taxon>
        <taxon>Pezizomycotina</taxon>
        <taxon>Dothideomycetes</taxon>
        <taxon>Dothideomycetidae</taxon>
        <taxon>Mycosphaerellales</taxon>
        <taxon>Mycosphaerellaceae</taxon>
        <taxon>Pseudocercospora</taxon>
    </lineage>
</organism>
<sequence length="481" mass="53614">MHESSVQPRWPAPLAIQHTTPHHSPTMHLVHILIIALAFISEASAQIPRMTEVFQVNVQPFADSKSTCVRNINGRPLFEPNAAAFSGSSGILNIIWDQLHMIYQNANDAVSTQGYNNPGHYRTRQLLFSFFGIQPREQPDFHTEAAFEYSSEEAEVKPRTFYRKLQNVRWNFKDAWKIINRRQPDGENKIKLMCDGTFMVFQTAQDEVKDANGDPIPKGPHDTGEGNWKLGEWELSKGRKFEAQWYFWYEIAGEKGYIVLDRAGYPAIPGTNPPAPWSNDPRTNKPNPCIGGQHGNLGSTIIGMPKHCWEGGGSDFSDCGGSEFGDGGEDSPPPDDDQSAPWSEGSWIILCEASFSKGLLQPPPHAPPDGASLDSLDLTSNTLSHEVYHLTERENDDADKRLLIPGMTDLTIKSEFNILHGRPTNGATECMFLARWEVAGPFTESYAAVSTKNPESYAWAAAAFWLQAIWDRDFSSGACEQ</sequence>
<comment type="caution">
    <text evidence="3">The sequence shown here is derived from an EMBL/GenBank/DDBJ whole genome shotgun (WGS) entry which is preliminary data.</text>
</comment>
<protein>
    <submittedName>
        <fullName evidence="3">Uncharacterized protein</fullName>
    </submittedName>
</protein>
<dbReference type="OrthoDB" id="3630346at2759"/>
<evidence type="ECO:0000313" key="4">
    <source>
        <dbReference type="Proteomes" id="UP000660729"/>
    </source>
</evidence>
<feature type="compositionally biased region" description="Acidic residues" evidence="1">
    <location>
        <begin position="326"/>
        <end position="338"/>
    </location>
</feature>